<dbReference type="PANTHER" id="PTHR35268">
    <property type="entry name" value="PROTEIN CCSMST1"/>
    <property type="match status" value="1"/>
</dbReference>
<evidence type="ECO:0000313" key="2">
    <source>
        <dbReference type="EMBL" id="KAK2180223.1"/>
    </source>
</evidence>
<accession>A0AAD9L0L3</accession>
<keyword evidence="1" id="KW-0812">Transmembrane</keyword>
<keyword evidence="1" id="KW-1133">Transmembrane helix</keyword>
<keyword evidence="3" id="KW-1185">Reference proteome</keyword>
<evidence type="ECO:0000313" key="3">
    <source>
        <dbReference type="Proteomes" id="UP001209878"/>
    </source>
</evidence>
<gene>
    <name evidence="2" type="ORF">NP493_453g03009</name>
</gene>
<dbReference type="Pfam" id="PF15013">
    <property type="entry name" value="CCSMST1"/>
    <property type="match status" value="1"/>
</dbReference>
<reference evidence="2" key="1">
    <citation type="journal article" date="2023" name="Mol. Biol. Evol.">
        <title>Third-Generation Sequencing Reveals the Adaptive Role of the Epigenome in Three Deep-Sea Polychaetes.</title>
        <authorList>
            <person name="Perez M."/>
            <person name="Aroh O."/>
            <person name="Sun Y."/>
            <person name="Lan Y."/>
            <person name="Juniper S.K."/>
            <person name="Young C.R."/>
            <person name="Angers B."/>
            <person name="Qian P.Y."/>
        </authorList>
    </citation>
    <scope>NUCLEOTIDE SEQUENCE</scope>
    <source>
        <strain evidence="2">R07B-5</strain>
    </source>
</reference>
<keyword evidence="1" id="KW-0472">Membrane</keyword>
<feature type="transmembrane region" description="Helical" evidence="1">
    <location>
        <begin position="78"/>
        <end position="97"/>
    </location>
</feature>
<dbReference type="PANTHER" id="PTHR35268:SF1">
    <property type="entry name" value="UBIQUINOL-CYTOCHROME-C REDUCTASE COMPLEX ASSEMBLY FACTOR 4"/>
    <property type="match status" value="1"/>
</dbReference>
<comment type="caution">
    <text evidence="2">The sequence shown here is derived from an EMBL/GenBank/DDBJ whole genome shotgun (WGS) entry which is preliminary data.</text>
</comment>
<dbReference type="EMBL" id="JAODUO010000453">
    <property type="protein sequence ID" value="KAK2180223.1"/>
    <property type="molecule type" value="Genomic_DNA"/>
</dbReference>
<protein>
    <submittedName>
        <fullName evidence="2">Uncharacterized protein</fullName>
    </submittedName>
</protein>
<organism evidence="2 3">
    <name type="scientific">Ridgeia piscesae</name>
    <name type="common">Tubeworm</name>
    <dbReference type="NCBI Taxonomy" id="27915"/>
    <lineage>
        <taxon>Eukaryota</taxon>
        <taxon>Metazoa</taxon>
        <taxon>Spiralia</taxon>
        <taxon>Lophotrochozoa</taxon>
        <taxon>Annelida</taxon>
        <taxon>Polychaeta</taxon>
        <taxon>Sedentaria</taxon>
        <taxon>Canalipalpata</taxon>
        <taxon>Sabellida</taxon>
        <taxon>Siboglinidae</taxon>
        <taxon>Ridgeia</taxon>
    </lineage>
</organism>
<dbReference type="Proteomes" id="UP001209878">
    <property type="component" value="Unassembled WGS sequence"/>
</dbReference>
<sequence>MFSLRGKHFATLYKRVSMCHKFVASSQSHRCTLHTDKGQQHQPPDDDLAKPVQYSNTEANDWRAYDTFLAEENARPKYQFLILTASWVVFLIYFLILREENDIDEHLSTSLYDHLPGLEAQQLEIAIGEKEERGEDTTALVARLKAVQSVDSGQSSE</sequence>
<name>A0AAD9L0L3_RIDPI</name>
<dbReference type="InterPro" id="IPR029160">
    <property type="entry name" value="UQCC4"/>
</dbReference>
<proteinExistence type="predicted"/>
<evidence type="ECO:0000256" key="1">
    <source>
        <dbReference type="SAM" id="Phobius"/>
    </source>
</evidence>
<dbReference type="AlphaFoldDB" id="A0AAD9L0L3"/>